<evidence type="ECO:0008006" key="5">
    <source>
        <dbReference type="Google" id="ProtNLM"/>
    </source>
</evidence>
<evidence type="ECO:0000256" key="1">
    <source>
        <dbReference type="ARBA" id="ARBA00004613"/>
    </source>
</evidence>
<dbReference type="InterPro" id="IPR036912">
    <property type="entry name" value="HasA_haem-bd_sf"/>
</dbReference>
<dbReference type="AlphaFoldDB" id="A0A917YGW0"/>
<keyword evidence="2" id="KW-0964">Secreted</keyword>
<dbReference type="InterPro" id="IPR001343">
    <property type="entry name" value="Hemolysn_Ca-bd"/>
</dbReference>
<sequence length="348" mass="35575">MANTLTIDASAMNGVNLTTWINEYFAQFTTASTAFYGGTPDSAYGGTYYMNGSQVLATLNELVDETATPTDSGVLIEGSDIAYDFMHYGSSYGHGISGSIDSLTFGTWIDGTTTGTRGIGAEGEITGYDASLIIDGFDVSAAAGAGTDTTTNATYEIYSAIRNLDADALEAVMERYALEVYGSSGDDTIDGFAFDDVLIGGAGNDSLLNSQGADLMLGGLGRDTILGGYGADSLQGGAGADLIIGNQGADVILGGAGADTLRGGLGMDTVTGGAGADTFEIVPGGARDTITDFTVGTDVLDVSALGVDSLSDFAIRTNETGVELRLDTVRIQLDGVSAAELTNDIFVF</sequence>
<organism evidence="3 4">
    <name type="scientific">Gemmobacter aquaticus</name>
    <dbReference type="NCBI Taxonomy" id="490185"/>
    <lineage>
        <taxon>Bacteria</taxon>
        <taxon>Pseudomonadati</taxon>
        <taxon>Pseudomonadota</taxon>
        <taxon>Alphaproteobacteria</taxon>
        <taxon>Rhodobacterales</taxon>
        <taxon>Paracoccaceae</taxon>
        <taxon>Gemmobacter</taxon>
    </lineage>
</organism>
<gene>
    <name evidence="3" type="ORF">GCM10010991_01310</name>
</gene>
<dbReference type="PROSITE" id="PS00330">
    <property type="entry name" value="HEMOLYSIN_CALCIUM"/>
    <property type="match status" value="3"/>
</dbReference>
<dbReference type="InterPro" id="IPR050557">
    <property type="entry name" value="RTX_toxin/Mannuronan_C5-epim"/>
</dbReference>
<dbReference type="Gene3D" id="2.150.10.10">
    <property type="entry name" value="Serralysin-like metalloprotease, C-terminal"/>
    <property type="match status" value="1"/>
</dbReference>
<protein>
    <recommendedName>
        <fullName evidence="5">Hemolysin-type calcium-binding repeat-containing protein</fullName>
    </recommendedName>
</protein>
<dbReference type="InterPro" id="IPR018511">
    <property type="entry name" value="Hemolysin-typ_Ca-bd_CS"/>
</dbReference>
<dbReference type="Proteomes" id="UP000598196">
    <property type="component" value="Unassembled WGS sequence"/>
</dbReference>
<evidence type="ECO:0000313" key="3">
    <source>
        <dbReference type="EMBL" id="GGO23691.1"/>
    </source>
</evidence>
<dbReference type="RefSeq" id="WP_146286053.1">
    <property type="nucleotide sequence ID" value="NZ_BMLP01000001.1"/>
</dbReference>
<dbReference type="OrthoDB" id="733404at2"/>
<dbReference type="PANTHER" id="PTHR38340:SF1">
    <property type="entry name" value="S-LAYER PROTEIN"/>
    <property type="match status" value="1"/>
</dbReference>
<dbReference type="EMBL" id="BMLP01000001">
    <property type="protein sequence ID" value="GGO23691.1"/>
    <property type="molecule type" value="Genomic_DNA"/>
</dbReference>
<dbReference type="SUPFAM" id="SSF51120">
    <property type="entry name" value="beta-Roll"/>
    <property type="match status" value="2"/>
</dbReference>
<accession>A0A917YGW0</accession>
<comment type="subcellular location">
    <subcellularLocation>
        <location evidence="1">Secreted</location>
    </subcellularLocation>
</comment>
<dbReference type="InterPro" id="IPR011049">
    <property type="entry name" value="Serralysin-like_metalloprot_C"/>
</dbReference>
<comment type="caution">
    <text evidence="3">The sequence shown here is derived from an EMBL/GenBank/DDBJ whole genome shotgun (WGS) entry which is preliminary data.</text>
</comment>
<dbReference type="GO" id="GO:0005576">
    <property type="term" value="C:extracellular region"/>
    <property type="evidence" value="ECO:0007669"/>
    <property type="project" value="UniProtKB-SubCell"/>
</dbReference>
<dbReference type="PANTHER" id="PTHR38340">
    <property type="entry name" value="S-LAYER PROTEIN"/>
    <property type="match status" value="1"/>
</dbReference>
<dbReference type="PRINTS" id="PR00313">
    <property type="entry name" value="CABNDNGRPT"/>
</dbReference>
<name>A0A917YGW0_9RHOB</name>
<keyword evidence="4" id="KW-1185">Reference proteome</keyword>
<evidence type="ECO:0000313" key="4">
    <source>
        <dbReference type="Proteomes" id="UP000598196"/>
    </source>
</evidence>
<dbReference type="Pfam" id="PF00353">
    <property type="entry name" value="HemolysinCabind"/>
    <property type="match status" value="2"/>
</dbReference>
<dbReference type="GO" id="GO:0005509">
    <property type="term" value="F:calcium ion binding"/>
    <property type="evidence" value="ECO:0007669"/>
    <property type="project" value="InterPro"/>
</dbReference>
<reference evidence="3 4" key="1">
    <citation type="journal article" date="2014" name="Int. J. Syst. Evol. Microbiol.">
        <title>Complete genome sequence of Corynebacterium casei LMG S-19264T (=DSM 44701T), isolated from a smear-ripened cheese.</title>
        <authorList>
            <consortium name="US DOE Joint Genome Institute (JGI-PGF)"/>
            <person name="Walter F."/>
            <person name="Albersmeier A."/>
            <person name="Kalinowski J."/>
            <person name="Ruckert C."/>
        </authorList>
    </citation>
    <scope>NUCLEOTIDE SEQUENCE [LARGE SCALE GENOMIC DNA]</scope>
    <source>
        <strain evidence="3 4">CGMCC 1.7029</strain>
    </source>
</reference>
<evidence type="ECO:0000256" key="2">
    <source>
        <dbReference type="ARBA" id="ARBA00022525"/>
    </source>
</evidence>
<dbReference type="Gene3D" id="3.30.1500.10">
    <property type="entry name" value="Haem-binding HasA"/>
    <property type="match status" value="1"/>
</dbReference>
<proteinExistence type="predicted"/>